<dbReference type="InterPro" id="IPR008144">
    <property type="entry name" value="Guanylate_kin-like_dom"/>
</dbReference>
<dbReference type="InterPro" id="IPR008145">
    <property type="entry name" value="GK/Ca_channel_bsu"/>
</dbReference>
<dbReference type="PANTHER" id="PTHR23117">
    <property type="entry name" value="GUANYLATE KINASE-RELATED"/>
    <property type="match status" value="1"/>
</dbReference>
<comment type="caution">
    <text evidence="11">The sequence shown here is derived from an EMBL/GenBank/DDBJ whole genome shotgun (WGS) entry which is preliminary data.</text>
</comment>
<evidence type="ECO:0000313" key="11">
    <source>
        <dbReference type="EMBL" id="MBV7255803.1"/>
    </source>
</evidence>
<feature type="domain" description="Guanylate kinase-like" evidence="10">
    <location>
        <begin position="5"/>
        <end position="184"/>
    </location>
</feature>
<dbReference type="PROSITE" id="PS50052">
    <property type="entry name" value="GUANYLATE_KINASE_2"/>
    <property type="match status" value="1"/>
</dbReference>
<dbReference type="CDD" id="cd00071">
    <property type="entry name" value="GMPK"/>
    <property type="match status" value="1"/>
</dbReference>
<evidence type="ECO:0000256" key="7">
    <source>
        <dbReference type="ARBA" id="ARBA00022840"/>
    </source>
</evidence>
<comment type="function">
    <text evidence="9">Essential for recycling GMP and indirectly, cGMP.</text>
</comment>
<comment type="similarity">
    <text evidence="1 9">Belongs to the guanylate kinase family.</text>
</comment>
<dbReference type="RefSeq" id="WP_218444173.1">
    <property type="nucleotide sequence ID" value="NZ_JAGSPA010000001.1"/>
</dbReference>
<comment type="catalytic activity">
    <reaction evidence="9">
        <text>GMP + ATP = GDP + ADP</text>
        <dbReference type="Rhea" id="RHEA:20780"/>
        <dbReference type="ChEBI" id="CHEBI:30616"/>
        <dbReference type="ChEBI" id="CHEBI:58115"/>
        <dbReference type="ChEBI" id="CHEBI:58189"/>
        <dbReference type="ChEBI" id="CHEBI:456216"/>
        <dbReference type="EC" id="2.7.4.8"/>
    </reaction>
</comment>
<name>A0ABS6SBK7_9SPHN</name>
<keyword evidence="12" id="KW-1185">Reference proteome</keyword>
<protein>
    <recommendedName>
        <fullName evidence="3 9">Guanylate kinase</fullName>
        <ecNumber evidence="2 9">2.7.4.8</ecNumber>
    </recommendedName>
    <alternativeName>
        <fullName evidence="8 9">GMP kinase</fullName>
    </alternativeName>
</protein>
<evidence type="ECO:0000259" key="10">
    <source>
        <dbReference type="PROSITE" id="PS50052"/>
    </source>
</evidence>
<feature type="binding site" evidence="9">
    <location>
        <begin position="12"/>
        <end position="19"/>
    </location>
    <ligand>
        <name>ATP</name>
        <dbReference type="ChEBI" id="CHEBI:30616"/>
    </ligand>
</feature>
<dbReference type="HAMAP" id="MF_00328">
    <property type="entry name" value="Guanylate_kinase"/>
    <property type="match status" value="1"/>
</dbReference>
<dbReference type="InterPro" id="IPR017665">
    <property type="entry name" value="Guanylate_kinase"/>
</dbReference>
<evidence type="ECO:0000256" key="4">
    <source>
        <dbReference type="ARBA" id="ARBA00022679"/>
    </source>
</evidence>
<keyword evidence="6 9" id="KW-0418">Kinase</keyword>
<evidence type="ECO:0000256" key="2">
    <source>
        <dbReference type="ARBA" id="ARBA00012961"/>
    </source>
</evidence>
<sequence length="212" mass="24149">MNRRGILFVLSSPSGAGKSTMARMLLEAEPDMRVSISATTRAPRRGEEHGREYFFESETEFDTLVETGALIEWAHVFDHRYGTPRAPVEEALTSGKDMLFDVDWQGTQQLRQQMREDIVSIFLLPPSMAELERRLRSRGTDSDDVIAGRMDRAEAEISHWAEYDYVFINDHLSSCFADVRKVVDGERLRRTRRGASLTDFVRNMSRSPDAGA</sequence>
<evidence type="ECO:0000313" key="12">
    <source>
        <dbReference type="Proteomes" id="UP000722336"/>
    </source>
</evidence>
<dbReference type="PANTHER" id="PTHR23117:SF13">
    <property type="entry name" value="GUANYLATE KINASE"/>
    <property type="match status" value="1"/>
</dbReference>
<proteinExistence type="inferred from homology"/>
<dbReference type="EC" id="2.7.4.8" evidence="2 9"/>
<evidence type="ECO:0000256" key="5">
    <source>
        <dbReference type="ARBA" id="ARBA00022741"/>
    </source>
</evidence>
<keyword evidence="5 9" id="KW-0547">Nucleotide-binding</keyword>
<keyword evidence="4 9" id="KW-0808">Transferase</keyword>
<dbReference type="NCBIfam" id="TIGR03263">
    <property type="entry name" value="guanyl_kin"/>
    <property type="match status" value="1"/>
</dbReference>
<evidence type="ECO:0000256" key="6">
    <source>
        <dbReference type="ARBA" id="ARBA00022777"/>
    </source>
</evidence>
<keyword evidence="7 9" id="KW-0067">ATP-binding</keyword>
<dbReference type="Proteomes" id="UP000722336">
    <property type="component" value="Unassembled WGS sequence"/>
</dbReference>
<evidence type="ECO:0000256" key="8">
    <source>
        <dbReference type="ARBA" id="ARBA00030128"/>
    </source>
</evidence>
<evidence type="ECO:0000256" key="9">
    <source>
        <dbReference type="HAMAP-Rule" id="MF_00328"/>
    </source>
</evidence>
<reference evidence="11 12" key="1">
    <citation type="submission" date="2021-04" db="EMBL/GenBank/DDBJ databases">
        <authorList>
            <person name="Pira H."/>
            <person name="Risdian C."/>
            <person name="Wink J."/>
        </authorList>
    </citation>
    <scope>NUCLEOTIDE SEQUENCE [LARGE SCALE GENOMIC DNA]</scope>
    <source>
        <strain evidence="11 12">WHA3</strain>
    </source>
</reference>
<evidence type="ECO:0000256" key="1">
    <source>
        <dbReference type="ARBA" id="ARBA00005790"/>
    </source>
</evidence>
<gene>
    <name evidence="9 11" type="primary">gmk</name>
    <name evidence="11" type="ORF">KCG44_03270</name>
</gene>
<comment type="subcellular location">
    <subcellularLocation>
        <location evidence="9">Cytoplasm</location>
    </subcellularLocation>
</comment>
<dbReference type="GO" id="GO:0004385">
    <property type="term" value="F:GMP kinase activity"/>
    <property type="evidence" value="ECO:0007669"/>
    <property type="project" value="UniProtKB-EC"/>
</dbReference>
<keyword evidence="9" id="KW-0963">Cytoplasm</keyword>
<dbReference type="Pfam" id="PF00625">
    <property type="entry name" value="Guanylate_kin"/>
    <property type="match status" value="1"/>
</dbReference>
<accession>A0ABS6SBK7</accession>
<organism evidence="11 12">
    <name type="scientific">Pacificimonas pallii</name>
    <dbReference type="NCBI Taxonomy" id="2827236"/>
    <lineage>
        <taxon>Bacteria</taxon>
        <taxon>Pseudomonadati</taxon>
        <taxon>Pseudomonadota</taxon>
        <taxon>Alphaproteobacteria</taxon>
        <taxon>Sphingomonadales</taxon>
        <taxon>Sphingosinicellaceae</taxon>
        <taxon>Pacificimonas</taxon>
    </lineage>
</organism>
<dbReference type="SMART" id="SM00072">
    <property type="entry name" value="GuKc"/>
    <property type="match status" value="1"/>
</dbReference>
<evidence type="ECO:0000256" key="3">
    <source>
        <dbReference type="ARBA" id="ARBA00016296"/>
    </source>
</evidence>
<dbReference type="EMBL" id="JAGSPA010000001">
    <property type="protein sequence ID" value="MBV7255803.1"/>
    <property type="molecule type" value="Genomic_DNA"/>
</dbReference>